<dbReference type="PROSITE" id="PS50261">
    <property type="entry name" value="G_PROTEIN_RECEP_F2_4"/>
    <property type="match status" value="1"/>
</dbReference>
<comment type="subcellular location">
    <subcellularLocation>
        <location evidence="1">Membrane</location>
        <topology evidence="1">Multi-pass membrane protein</topology>
    </subcellularLocation>
</comment>
<dbReference type="Gene3D" id="1.20.1070.10">
    <property type="entry name" value="Rhodopsin 7-helix transmembrane proteins"/>
    <property type="match status" value="1"/>
</dbReference>
<evidence type="ECO:0000256" key="4">
    <source>
        <dbReference type="ARBA" id="ARBA00023136"/>
    </source>
</evidence>
<comment type="caution">
    <text evidence="9">The sequence shown here is derived from an EMBL/GenBank/DDBJ whole genome shotgun (WGS) entry which is preliminary data.</text>
</comment>
<feature type="compositionally biased region" description="Polar residues" evidence="5">
    <location>
        <begin position="700"/>
        <end position="710"/>
    </location>
</feature>
<feature type="transmembrane region" description="Helical" evidence="6">
    <location>
        <begin position="445"/>
        <end position="472"/>
    </location>
</feature>
<name>A0A815LUS5_ADIRI</name>
<protein>
    <recommendedName>
        <fullName evidence="8">G-protein coupled receptors family 2 profile 2 domain-containing protein</fullName>
    </recommendedName>
</protein>
<dbReference type="GO" id="GO:0007188">
    <property type="term" value="P:adenylate cyclase-modulating G protein-coupled receptor signaling pathway"/>
    <property type="evidence" value="ECO:0007669"/>
    <property type="project" value="TreeGrafter"/>
</dbReference>
<dbReference type="EMBL" id="CAJNOR010003379">
    <property type="protein sequence ID" value="CAF1407941.1"/>
    <property type="molecule type" value="Genomic_DNA"/>
</dbReference>
<evidence type="ECO:0000256" key="3">
    <source>
        <dbReference type="ARBA" id="ARBA00022989"/>
    </source>
</evidence>
<organism evidence="9 10">
    <name type="scientific">Adineta ricciae</name>
    <name type="common">Rotifer</name>
    <dbReference type="NCBI Taxonomy" id="249248"/>
    <lineage>
        <taxon>Eukaryota</taxon>
        <taxon>Metazoa</taxon>
        <taxon>Spiralia</taxon>
        <taxon>Gnathifera</taxon>
        <taxon>Rotifera</taxon>
        <taxon>Eurotatoria</taxon>
        <taxon>Bdelloidea</taxon>
        <taxon>Adinetida</taxon>
        <taxon>Adinetidae</taxon>
        <taxon>Adineta</taxon>
    </lineage>
</organism>
<keyword evidence="3 6" id="KW-1133">Transmembrane helix</keyword>
<dbReference type="InterPro" id="IPR000832">
    <property type="entry name" value="GPCR_2_secretin-like"/>
</dbReference>
<evidence type="ECO:0000313" key="10">
    <source>
        <dbReference type="Proteomes" id="UP000663828"/>
    </source>
</evidence>
<dbReference type="Proteomes" id="UP000663828">
    <property type="component" value="Unassembled WGS sequence"/>
</dbReference>
<feature type="compositionally biased region" description="Polar residues" evidence="5">
    <location>
        <begin position="661"/>
        <end position="671"/>
    </location>
</feature>
<feature type="domain" description="G-protein coupled receptors family 2 profile 2" evidence="8">
    <location>
        <begin position="217"/>
        <end position="473"/>
    </location>
</feature>
<feature type="region of interest" description="Disordered" evidence="5">
    <location>
        <begin position="520"/>
        <end position="541"/>
    </location>
</feature>
<evidence type="ECO:0000256" key="6">
    <source>
        <dbReference type="SAM" id="Phobius"/>
    </source>
</evidence>
<feature type="transmembrane region" description="Helical" evidence="6">
    <location>
        <begin position="417"/>
        <end position="439"/>
    </location>
</feature>
<evidence type="ECO:0000256" key="5">
    <source>
        <dbReference type="SAM" id="MobiDB-lite"/>
    </source>
</evidence>
<proteinExistence type="predicted"/>
<evidence type="ECO:0000256" key="7">
    <source>
        <dbReference type="SAM" id="SignalP"/>
    </source>
</evidence>
<feature type="transmembrane region" description="Helical" evidence="6">
    <location>
        <begin position="369"/>
        <end position="396"/>
    </location>
</feature>
<dbReference type="InterPro" id="IPR017981">
    <property type="entry name" value="GPCR_2-like_7TM"/>
</dbReference>
<feature type="transmembrane region" description="Helical" evidence="6">
    <location>
        <begin position="229"/>
        <end position="253"/>
    </location>
</feature>
<reference evidence="9" key="1">
    <citation type="submission" date="2021-02" db="EMBL/GenBank/DDBJ databases">
        <authorList>
            <person name="Nowell W R."/>
        </authorList>
    </citation>
    <scope>NUCLEOTIDE SEQUENCE</scope>
</reference>
<feature type="transmembrane region" description="Helical" evidence="6">
    <location>
        <begin position="153"/>
        <end position="173"/>
    </location>
</feature>
<keyword evidence="10" id="KW-1185">Reference proteome</keyword>
<feature type="transmembrane region" description="Helical" evidence="6">
    <location>
        <begin position="327"/>
        <end position="349"/>
    </location>
</feature>
<dbReference type="GO" id="GO:0005886">
    <property type="term" value="C:plasma membrane"/>
    <property type="evidence" value="ECO:0007669"/>
    <property type="project" value="TreeGrafter"/>
</dbReference>
<dbReference type="GO" id="GO:0008528">
    <property type="term" value="F:G protein-coupled peptide receptor activity"/>
    <property type="evidence" value="ECO:0007669"/>
    <property type="project" value="TreeGrafter"/>
</dbReference>
<sequence>MTTSWLLALLLGFDDGIKTSNMTNNGTSSVKPILPPPNKLLHEYLRCRQLDSTHKPSNKYSCRYEFEDDIRVCWPATSNNTYATSVIEYNHGSDNFYDGARYGIENCTLQRFCQENGTWAATLSPDIQCKTCFGDGRPVKFNSISIMIETMSLSLSLISLTIAVLCMINVKYVSYFYVKLFRLQPSDVNRIVYPPPRPTKPHFYVIPPNMPLICRCLLTFRRLHLPRNLLHMHLFFAFILRSIVKLVFIHSIIGGYTRTMITYTHDKCGNIEILSKSSNFFQVIACRTLSSLFWYTDAVSQTFIFCEAMFLFTALTSHLFRDRGCLLFVLWGWLSPLLWLSIWILSHVITDKIKSRSTCWLEADNTTYFYYFFYVPYAFYLLVNFGIFLYLVRLLYSKYQSNSAQTNRTGNRHLIKSILILIPLFGLHSLFVMWVFYHKNEGHTIWYYIAVIFKAIFGDLQGFFTSLIYFYFNTEIRYEVLRQVQRTLLSNDTVRRSSVGDTLSTRLSVFRISFSRHRHSSIPNRNERRRTRQSSFSPPANLKTSQICWRKFLTFLCPCLFNRNRTLKREQELHQLPINETIQQQQQQQQQQQHEVIPVIVSGAIPDDDLPGITSPLLTQTRPSKGTIDTDGTTCDTLIVKNGIEDEILSDENDVTIHQSSYTGEHASSISNHTPLLPRNHLPNHHPHHRSNSDEHAEANLTTKDFNNNK</sequence>
<evidence type="ECO:0000313" key="9">
    <source>
        <dbReference type="EMBL" id="CAF1407941.1"/>
    </source>
</evidence>
<dbReference type="SUPFAM" id="SSF81321">
    <property type="entry name" value="Family A G protein-coupled receptor-like"/>
    <property type="match status" value="1"/>
</dbReference>
<feature type="compositionally biased region" description="Low complexity" evidence="5">
    <location>
        <begin position="672"/>
        <end position="681"/>
    </location>
</feature>
<dbReference type="PANTHER" id="PTHR45620">
    <property type="entry name" value="PDF RECEPTOR-LIKE PROTEIN-RELATED"/>
    <property type="match status" value="1"/>
</dbReference>
<keyword evidence="2 6" id="KW-0812">Transmembrane</keyword>
<evidence type="ECO:0000256" key="2">
    <source>
        <dbReference type="ARBA" id="ARBA00022692"/>
    </source>
</evidence>
<accession>A0A815LUS5</accession>
<feature type="transmembrane region" description="Helical" evidence="6">
    <location>
        <begin position="298"/>
        <end position="320"/>
    </location>
</feature>
<keyword evidence="4 6" id="KW-0472">Membrane</keyword>
<dbReference type="PANTHER" id="PTHR45620:SF1">
    <property type="entry name" value="G-PROTEIN COUPLED RECEPTORS FAMILY 2 PROFILE 2 DOMAIN-CONTAINING PROTEIN"/>
    <property type="match status" value="1"/>
</dbReference>
<dbReference type="InterPro" id="IPR050332">
    <property type="entry name" value="GPCR_2"/>
</dbReference>
<dbReference type="Pfam" id="PF00002">
    <property type="entry name" value="7tm_2"/>
    <property type="match status" value="1"/>
</dbReference>
<dbReference type="PRINTS" id="PR00249">
    <property type="entry name" value="GPCRSECRETIN"/>
</dbReference>
<keyword evidence="7" id="KW-0732">Signal</keyword>
<dbReference type="AlphaFoldDB" id="A0A815LUS5"/>
<feature type="signal peptide" evidence="7">
    <location>
        <begin position="1"/>
        <end position="19"/>
    </location>
</feature>
<dbReference type="GO" id="GO:0007166">
    <property type="term" value="P:cell surface receptor signaling pathway"/>
    <property type="evidence" value="ECO:0007669"/>
    <property type="project" value="InterPro"/>
</dbReference>
<feature type="chain" id="PRO_5033008995" description="G-protein coupled receptors family 2 profile 2 domain-containing protein" evidence="7">
    <location>
        <begin position="20"/>
        <end position="710"/>
    </location>
</feature>
<evidence type="ECO:0000256" key="1">
    <source>
        <dbReference type="ARBA" id="ARBA00004141"/>
    </source>
</evidence>
<gene>
    <name evidence="9" type="ORF">XAT740_LOCUS34514</name>
</gene>
<feature type="region of interest" description="Disordered" evidence="5">
    <location>
        <begin position="661"/>
        <end position="710"/>
    </location>
</feature>
<evidence type="ECO:0000259" key="8">
    <source>
        <dbReference type="PROSITE" id="PS50261"/>
    </source>
</evidence>